<keyword evidence="1" id="KW-0378">Hydrolase</keyword>
<proteinExistence type="predicted"/>
<dbReference type="EC" id="3.1.25.-" evidence="1"/>
<gene>
    <name evidence="1" type="primary">cho</name>
    <name evidence="1" type="ORF">MW7_007415</name>
</gene>
<evidence type="ECO:0000313" key="2">
    <source>
        <dbReference type="Proteomes" id="UP000004277"/>
    </source>
</evidence>
<protein>
    <submittedName>
        <fullName evidence="1">Excinuclease Cho</fullName>
        <ecNumber evidence="1">3.1.25.-</ecNumber>
    </submittedName>
</protein>
<reference evidence="1" key="1">
    <citation type="submission" date="2019-05" db="EMBL/GenBank/DDBJ databases">
        <title>Revised genome assembly of Burkholderiaceae (previously Ralstonia) sp. PBA.</title>
        <authorList>
            <person name="Gan H.M."/>
        </authorList>
    </citation>
    <scope>NUCLEOTIDE SEQUENCE</scope>
    <source>
        <strain evidence="1">PBA</strain>
    </source>
</reference>
<keyword evidence="2" id="KW-1185">Reference proteome</keyword>
<organism evidence="1 2">
    <name type="scientific">Imbroritus primus</name>
    <dbReference type="NCBI Taxonomy" id="3058603"/>
    <lineage>
        <taxon>Bacteria</taxon>
        <taxon>Pseudomonadati</taxon>
        <taxon>Pseudomonadota</taxon>
        <taxon>Betaproteobacteria</taxon>
        <taxon>Burkholderiales</taxon>
        <taxon>Burkholderiaceae</taxon>
        <taxon>Imbroritus</taxon>
    </lineage>
</organism>
<sequence>MVRRVTRPEFDDSLLYEYPQHLRDAISDLPAAPGVYVFHGEDGDLPLYIGKSVNLRSRVLAHLRTVDEARMLRQTVRISHQRTAGEIGALLLEATMIKQQFPLLNQRLRRTRQLCSLRIDSRGRPEVVYSKDIDFATTPDLFGLFGSRTSALNSLRALADENQLCYGVLGLERLTKGRGCFRSMLRQCLGACGGEESLEAHHARLMVALERLRVQCWPHVGAVGLVERFEGQPGPMTQIHVVRNWCYLGSAGSVEEAAALTNVASGFDADGYKILCGPMLANAAEIVSLS</sequence>
<dbReference type="EMBL" id="AKCV02000015">
    <property type="protein sequence ID" value="TMS58544.1"/>
    <property type="molecule type" value="Genomic_DNA"/>
</dbReference>
<evidence type="ECO:0000313" key="1">
    <source>
        <dbReference type="EMBL" id="TMS58544.1"/>
    </source>
</evidence>
<dbReference type="Proteomes" id="UP000004277">
    <property type="component" value="Unassembled WGS sequence"/>
</dbReference>
<comment type="caution">
    <text evidence="1">The sequence shown here is derived from an EMBL/GenBank/DDBJ whole genome shotgun (WGS) entry which is preliminary data.</text>
</comment>
<accession>A0ACD3SQE7</accession>
<name>A0ACD3SQE7_9BURK</name>